<feature type="domain" description="Double zinc ribbon" evidence="3">
    <location>
        <begin position="16"/>
        <end position="70"/>
    </location>
</feature>
<dbReference type="InterPro" id="IPR029057">
    <property type="entry name" value="PRTase-like"/>
</dbReference>
<dbReference type="KEGG" id="tak:Tharo_2396"/>
<name>A0A2R4BQ21_THAAR</name>
<dbReference type="Pfam" id="PF00156">
    <property type="entry name" value="Pribosyltran"/>
    <property type="match status" value="1"/>
</dbReference>
<sequence length="240" mass="25565">MLSNAVRRIPLLLSRLVDFALPQECFVCGDEAGGEALCTACAATLPRRPGTACPQCALPALGAGPCGACLRAGPAYDATRALYDFAFPVDAMVHALKYRHRLALSRFFAAELATGAGDFGADADLVLPMPLHPRRLAERGFNQAVELARPFARMRGLPLALTLVGKVRNVPAQAGLGREARLRNPRAAFECRARVDGRRVIVVDDVMTTGATLDALACCLKRQGAAWVGNLVVARTPAPY</sequence>
<gene>
    <name evidence="4" type="ORF">Tharo_2396</name>
</gene>
<proteinExistence type="inferred from homology"/>
<comment type="similarity">
    <text evidence="1">Belongs to the ComF/GntX family.</text>
</comment>
<evidence type="ECO:0000313" key="5">
    <source>
        <dbReference type="Proteomes" id="UP000241885"/>
    </source>
</evidence>
<keyword evidence="5" id="KW-1185">Reference proteome</keyword>
<dbReference type="OrthoDB" id="9793412at2"/>
<dbReference type="InterPro" id="IPR000836">
    <property type="entry name" value="PRTase_dom"/>
</dbReference>
<dbReference type="PANTHER" id="PTHR47505:SF1">
    <property type="entry name" value="DNA UTILIZATION PROTEIN YHGH"/>
    <property type="match status" value="1"/>
</dbReference>
<reference evidence="4 5" key="1">
    <citation type="submission" date="2018-03" db="EMBL/GenBank/DDBJ databases">
        <title>Complete genome sequence of Thauera aromatica, a model organism for studying aromatic compound degradation under denitrifying conditions.</title>
        <authorList>
            <person name="Lo H.-Y."/>
            <person name="Goris T."/>
            <person name="Boll M."/>
            <person name="Mueller J.A."/>
        </authorList>
    </citation>
    <scope>NUCLEOTIDE SEQUENCE [LARGE SCALE GENOMIC DNA]</scope>
    <source>
        <strain evidence="4 5">K172</strain>
    </source>
</reference>
<feature type="domain" description="Phosphoribosyltransferase" evidence="2">
    <location>
        <begin position="140"/>
        <end position="238"/>
    </location>
</feature>
<protein>
    <submittedName>
        <fullName evidence="4">ComF-like competence protein</fullName>
    </submittedName>
</protein>
<dbReference type="PANTHER" id="PTHR47505">
    <property type="entry name" value="DNA UTILIZATION PROTEIN YHGH"/>
    <property type="match status" value="1"/>
</dbReference>
<dbReference type="InterPro" id="IPR044005">
    <property type="entry name" value="DZR_2"/>
</dbReference>
<dbReference type="CDD" id="cd06223">
    <property type="entry name" value="PRTases_typeI"/>
    <property type="match status" value="1"/>
</dbReference>
<accession>A0A2R4BQ21</accession>
<evidence type="ECO:0000313" key="4">
    <source>
        <dbReference type="EMBL" id="AVR89293.1"/>
    </source>
</evidence>
<evidence type="ECO:0000256" key="1">
    <source>
        <dbReference type="ARBA" id="ARBA00008007"/>
    </source>
</evidence>
<dbReference type="AlphaFoldDB" id="A0A2R4BQ21"/>
<dbReference type="Pfam" id="PF18912">
    <property type="entry name" value="DZR_2"/>
    <property type="match status" value="1"/>
</dbReference>
<evidence type="ECO:0000259" key="3">
    <source>
        <dbReference type="Pfam" id="PF18912"/>
    </source>
</evidence>
<evidence type="ECO:0000259" key="2">
    <source>
        <dbReference type="Pfam" id="PF00156"/>
    </source>
</evidence>
<dbReference type="SUPFAM" id="SSF53271">
    <property type="entry name" value="PRTase-like"/>
    <property type="match status" value="1"/>
</dbReference>
<dbReference type="Gene3D" id="3.40.50.2020">
    <property type="match status" value="1"/>
</dbReference>
<dbReference type="InterPro" id="IPR051910">
    <property type="entry name" value="ComF/GntX_DNA_util-trans"/>
</dbReference>
<dbReference type="Proteomes" id="UP000241885">
    <property type="component" value="Chromosome"/>
</dbReference>
<organism evidence="4 5">
    <name type="scientific">Thauera aromatica K172</name>
    <dbReference type="NCBI Taxonomy" id="44139"/>
    <lineage>
        <taxon>Bacteria</taxon>
        <taxon>Pseudomonadati</taxon>
        <taxon>Pseudomonadota</taxon>
        <taxon>Betaproteobacteria</taxon>
        <taxon>Rhodocyclales</taxon>
        <taxon>Zoogloeaceae</taxon>
        <taxon>Thauera</taxon>
    </lineage>
</organism>
<dbReference type="EMBL" id="CP028339">
    <property type="protein sequence ID" value="AVR89293.1"/>
    <property type="molecule type" value="Genomic_DNA"/>
</dbReference>
<dbReference type="RefSeq" id="WP_107221430.1">
    <property type="nucleotide sequence ID" value="NZ_CP028339.1"/>
</dbReference>